<feature type="region of interest" description="Disordered" evidence="2">
    <location>
        <begin position="1"/>
        <end position="24"/>
    </location>
</feature>
<dbReference type="EMBL" id="ML770030">
    <property type="protein sequence ID" value="KAE9385095.1"/>
    <property type="molecule type" value="Genomic_DNA"/>
</dbReference>
<gene>
    <name evidence="4" type="ORF">BT96DRAFT_1026692</name>
</gene>
<proteinExistence type="inferred from homology"/>
<keyword evidence="5" id="KW-1185">Reference proteome</keyword>
<protein>
    <recommendedName>
        <fullName evidence="3">Mug135-like C-terminal domain-containing protein</fullName>
    </recommendedName>
</protein>
<evidence type="ECO:0000313" key="4">
    <source>
        <dbReference type="EMBL" id="KAE9385095.1"/>
    </source>
</evidence>
<evidence type="ECO:0000256" key="1">
    <source>
        <dbReference type="ARBA" id="ARBA00005788"/>
    </source>
</evidence>
<name>A0A6A4GIK8_9AGAR</name>
<comment type="similarity">
    <text evidence="1">Belongs to the UPF0612 family.</text>
</comment>
<dbReference type="AlphaFoldDB" id="A0A6A4GIK8"/>
<accession>A0A6A4GIK8</accession>
<evidence type="ECO:0000256" key="2">
    <source>
        <dbReference type="SAM" id="MobiDB-lite"/>
    </source>
</evidence>
<dbReference type="Proteomes" id="UP000799118">
    <property type="component" value="Unassembled WGS sequence"/>
</dbReference>
<organism evidence="4 5">
    <name type="scientific">Gymnopus androsaceus JB14</name>
    <dbReference type="NCBI Taxonomy" id="1447944"/>
    <lineage>
        <taxon>Eukaryota</taxon>
        <taxon>Fungi</taxon>
        <taxon>Dikarya</taxon>
        <taxon>Basidiomycota</taxon>
        <taxon>Agaricomycotina</taxon>
        <taxon>Agaricomycetes</taxon>
        <taxon>Agaricomycetidae</taxon>
        <taxon>Agaricales</taxon>
        <taxon>Marasmiineae</taxon>
        <taxon>Omphalotaceae</taxon>
        <taxon>Gymnopus</taxon>
    </lineage>
</organism>
<evidence type="ECO:0000313" key="5">
    <source>
        <dbReference type="Proteomes" id="UP000799118"/>
    </source>
</evidence>
<evidence type="ECO:0000259" key="3">
    <source>
        <dbReference type="Pfam" id="PF08593"/>
    </source>
</evidence>
<sequence length="215" mass="22757">MALAVPANNSNVILPPPPQNPPTIDNVGRARRYEANMTILQLQRGTLANAPTDAECGLVAQYSLAVAAKNAPASELQCMCYISHISCVDAAPAWFHGALQAALDPILQEVQGLRGDVQMLRGEVGAMRRDLVILDNRSKGDGLRVPFAAVCNGAGNLPEPNLGLPALTNITVLNTLTQGQAAGWYQHYFPGGPANQSKAAMVNQIARYIGYSAAL</sequence>
<reference evidence="4" key="1">
    <citation type="journal article" date="2019" name="Environ. Microbiol.">
        <title>Fungal ecological strategies reflected in gene transcription - a case study of two litter decomposers.</title>
        <authorList>
            <person name="Barbi F."/>
            <person name="Kohler A."/>
            <person name="Barry K."/>
            <person name="Baskaran P."/>
            <person name="Daum C."/>
            <person name="Fauchery L."/>
            <person name="Ihrmark K."/>
            <person name="Kuo A."/>
            <person name="LaButti K."/>
            <person name="Lipzen A."/>
            <person name="Morin E."/>
            <person name="Grigoriev I.V."/>
            <person name="Henrissat B."/>
            <person name="Lindahl B."/>
            <person name="Martin F."/>
        </authorList>
    </citation>
    <scope>NUCLEOTIDE SEQUENCE</scope>
    <source>
        <strain evidence="4">JB14</strain>
    </source>
</reference>
<dbReference type="Pfam" id="PF08593">
    <property type="entry name" value="Mug135_C"/>
    <property type="match status" value="1"/>
</dbReference>
<feature type="domain" description="Mug135-like C-terminal" evidence="3">
    <location>
        <begin position="135"/>
        <end position="211"/>
    </location>
</feature>
<dbReference type="OrthoDB" id="3005694at2759"/>
<dbReference type="InterPro" id="IPR013902">
    <property type="entry name" value="Mug135-like_C"/>
</dbReference>